<keyword evidence="5" id="KW-0378">Hydrolase</keyword>
<keyword evidence="3" id="KW-0540">Nuclease</keyword>
<dbReference type="EMBL" id="JADGJW010000113">
    <property type="protein sequence ID" value="KAJ3223899.1"/>
    <property type="molecule type" value="Genomic_DNA"/>
</dbReference>
<dbReference type="GO" id="GO:0006281">
    <property type="term" value="P:DNA repair"/>
    <property type="evidence" value="ECO:0007669"/>
    <property type="project" value="InterPro"/>
</dbReference>
<evidence type="ECO:0000256" key="2">
    <source>
        <dbReference type="ARBA" id="ARBA00022490"/>
    </source>
</evidence>
<dbReference type="AlphaFoldDB" id="A0AAD5U5T0"/>
<reference evidence="6" key="1">
    <citation type="submission" date="2020-05" db="EMBL/GenBank/DDBJ databases">
        <title>Phylogenomic resolution of chytrid fungi.</title>
        <authorList>
            <person name="Stajich J.E."/>
            <person name="Amses K."/>
            <person name="Simmons R."/>
            <person name="Seto K."/>
            <person name="Myers J."/>
            <person name="Bonds A."/>
            <person name="Quandt C.A."/>
            <person name="Barry K."/>
            <person name="Liu P."/>
            <person name="Grigoriev I."/>
            <person name="Longcore J.E."/>
            <person name="James T.Y."/>
        </authorList>
    </citation>
    <scope>NUCLEOTIDE SEQUENCE</scope>
    <source>
        <strain evidence="6">JEL0476</strain>
    </source>
</reference>
<dbReference type="GO" id="GO:0005730">
    <property type="term" value="C:nucleolus"/>
    <property type="evidence" value="ECO:0007669"/>
    <property type="project" value="TreeGrafter"/>
</dbReference>
<dbReference type="Proteomes" id="UP001211065">
    <property type="component" value="Unassembled WGS sequence"/>
</dbReference>
<dbReference type="PANTHER" id="PTHR28511">
    <property type="entry name" value="ENDONUCLEASE V"/>
    <property type="match status" value="1"/>
</dbReference>
<sequence>MHNFDLESFQKGCILRQRELARRRVSEDCFGFILDDLEYTLKFVGGCDLSFFPDDSDSAIACLVVLAYPSLQVVYKKIEKVKLEIPYISGFLAFREEKHISKLLMDLKMENIQIYPQLLFVDGNGTLHKEKFGVACHIGVVNDIPTIGCGKKLLGKINMDEIIIEKPINTVIPEEGIDLNYIKEREDELNKVGNFIFLKGKKDSFVYGSAVKSSLSKNCQFISPGHRVSNVTAVQLTLKLSKYRVVEPIRQADLLSREAIRKMSQD</sequence>
<evidence type="ECO:0000313" key="7">
    <source>
        <dbReference type="Proteomes" id="UP001211065"/>
    </source>
</evidence>
<protein>
    <recommendedName>
        <fullName evidence="8">Endonuclease V</fullName>
    </recommendedName>
</protein>
<keyword evidence="4" id="KW-0255">Endonuclease</keyword>
<keyword evidence="7" id="KW-1185">Reference proteome</keyword>
<evidence type="ECO:0000256" key="1">
    <source>
        <dbReference type="ARBA" id="ARBA00004496"/>
    </source>
</evidence>
<dbReference type="InterPro" id="IPR007581">
    <property type="entry name" value="Endonuclease-V"/>
</dbReference>
<comment type="subcellular location">
    <subcellularLocation>
        <location evidence="1">Cytoplasm</location>
    </subcellularLocation>
</comment>
<proteinExistence type="predicted"/>
<dbReference type="GO" id="GO:0016891">
    <property type="term" value="F:RNA endonuclease activity producing 5'-phosphomonoesters, hydrolytic mechanism"/>
    <property type="evidence" value="ECO:0007669"/>
    <property type="project" value="TreeGrafter"/>
</dbReference>
<keyword evidence="2" id="KW-0963">Cytoplasm</keyword>
<dbReference type="Gene3D" id="3.30.2170.10">
    <property type="entry name" value="archaeoglobus fulgidus dsm 4304 superfamily"/>
    <property type="match status" value="1"/>
</dbReference>
<accession>A0AAD5U5T0</accession>
<evidence type="ECO:0000256" key="3">
    <source>
        <dbReference type="ARBA" id="ARBA00022722"/>
    </source>
</evidence>
<dbReference type="GO" id="GO:0005737">
    <property type="term" value="C:cytoplasm"/>
    <property type="evidence" value="ECO:0007669"/>
    <property type="project" value="UniProtKB-SubCell"/>
</dbReference>
<name>A0AAD5U5T0_9FUNG</name>
<evidence type="ECO:0000313" key="6">
    <source>
        <dbReference type="EMBL" id="KAJ3223899.1"/>
    </source>
</evidence>
<evidence type="ECO:0008006" key="8">
    <source>
        <dbReference type="Google" id="ProtNLM"/>
    </source>
</evidence>
<dbReference type="Pfam" id="PF04493">
    <property type="entry name" value="Endonuclease_5"/>
    <property type="match status" value="1"/>
</dbReference>
<gene>
    <name evidence="6" type="ORF">HK099_000560</name>
</gene>
<evidence type="ECO:0000256" key="4">
    <source>
        <dbReference type="ARBA" id="ARBA00022759"/>
    </source>
</evidence>
<organism evidence="6 7">
    <name type="scientific">Clydaea vesicula</name>
    <dbReference type="NCBI Taxonomy" id="447962"/>
    <lineage>
        <taxon>Eukaryota</taxon>
        <taxon>Fungi</taxon>
        <taxon>Fungi incertae sedis</taxon>
        <taxon>Chytridiomycota</taxon>
        <taxon>Chytridiomycota incertae sedis</taxon>
        <taxon>Chytridiomycetes</taxon>
        <taxon>Lobulomycetales</taxon>
        <taxon>Lobulomycetaceae</taxon>
        <taxon>Clydaea</taxon>
    </lineage>
</organism>
<dbReference type="GO" id="GO:0003727">
    <property type="term" value="F:single-stranded RNA binding"/>
    <property type="evidence" value="ECO:0007669"/>
    <property type="project" value="TreeGrafter"/>
</dbReference>
<comment type="caution">
    <text evidence="6">The sequence shown here is derived from an EMBL/GenBank/DDBJ whole genome shotgun (WGS) entry which is preliminary data.</text>
</comment>
<dbReference type="CDD" id="cd06559">
    <property type="entry name" value="Endonuclease_V"/>
    <property type="match status" value="1"/>
</dbReference>
<evidence type="ECO:0000256" key="5">
    <source>
        <dbReference type="ARBA" id="ARBA00022801"/>
    </source>
</evidence>
<dbReference type="PANTHER" id="PTHR28511:SF1">
    <property type="entry name" value="ENDONUCLEASE V"/>
    <property type="match status" value="1"/>
</dbReference>